<dbReference type="OrthoDB" id="8885114at2"/>
<keyword evidence="2" id="KW-1185">Reference proteome</keyword>
<dbReference type="Proteomes" id="UP000297729">
    <property type="component" value="Unassembled WGS sequence"/>
</dbReference>
<dbReference type="SUPFAM" id="SSF53850">
    <property type="entry name" value="Periplasmic binding protein-like II"/>
    <property type="match status" value="1"/>
</dbReference>
<gene>
    <name evidence="1" type="ORF">E4L98_21935</name>
</gene>
<accession>A0A4Y9S6P3</accession>
<organism evidence="1 2">
    <name type="scientific">Duganella callida</name>
    <dbReference type="NCBI Taxonomy" id="2561932"/>
    <lineage>
        <taxon>Bacteria</taxon>
        <taxon>Pseudomonadati</taxon>
        <taxon>Pseudomonadota</taxon>
        <taxon>Betaproteobacteria</taxon>
        <taxon>Burkholderiales</taxon>
        <taxon>Oxalobacteraceae</taxon>
        <taxon>Telluria group</taxon>
        <taxon>Duganella</taxon>
    </lineage>
</organism>
<protein>
    <submittedName>
        <fullName evidence="1">Transporter substrate-binding domain-containing protein</fullName>
    </submittedName>
</protein>
<evidence type="ECO:0000313" key="2">
    <source>
        <dbReference type="Proteomes" id="UP000297729"/>
    </source>
</evidence>
<dbReference type="EMBL" id="SPVG01000213">
    <property type="protein sequence ID" value="TFW17082.1"/>
    <property type="molecule type" value="Genomic_DNA"/>
</dbReference>
<comment type="caution">
    <text evidence="1">The sequence shown here is derived from an EMBL/GenBank/DDBJ whole genome shotgun (WGS) entry which is preliminary data.</text>
</comment>
<reference evidence="1 2" key="1">
    <citation type="submission" date="2019-03" db="EMBL/GenBank/DDBJ databases">
        <title>Draft Genome Sequence of Duganella callidus sp. nov., a Novel Duganella Species Isolated from Cultivated Soil.</title>
        <authorList>
            <person name="Raths R."/>
            <person name="Peta V."/>
            <person name="Bucking H."/>
        </authorList>
    </citation>
    <scope>NUCLEOTIDE SEQUENCE [LARGE SCALE GENOMIC DNA]</scope>
    <source>
        <strain evidence="1 2">DN04</strain>
    </source>
</reference>
<dbReference type="PANTHER" id="PTHR35936:SF6">
    <property type="entry name" value="AMINO ACID ABC TRANSPORTER SUBSTRATE-BINDING PAAT FAMILY PROTEIN"/>
    <property type="match status" value="1"/>
</dbReference>
<sequence>MLFSLLGAALIAALPGQGATAKAPLRYVEKADGNLPANRKGRPLFQDALGAAMARQLGRPVKYVQLPRKRVMAALENGDGDVLCSYLPQWLPGEVEWSKPFLPVSEVVMSSPRVAPLAALDDLRGKTIGTVLGFRYPELEKTLGKDFVRDDAPSTMLSIRKWSAGRFDYVITPRTVVDSFSAEKIIAPGYHLLTVYEVKTMCAISRKSSISVAEFNAAIEALEKNGELTQIMKLR</sequence>
<evidence type="ECO:0000313" key="1">
    <source>
        <dbReference type="EMBL" id="TFW17082.1"/>
    </source>
</evidence>
<dbReference type="RefSeq" id="WP_135203671.1">
    <property type="nucleotide sequence ID" value="NZ_SPVG01000213.1"/>
</dbReference>
<dbReference type="Gene3D" id="3.40.190.10">
    <property type="entry name" value="Periplasmic binding protein-like II"/>
    <property type="match status" value="2"/>
</dbReference>
<name>A0A4Y9S6P3_9BURK</name>
<proteinExistence type="predicted"/>
<dbReference type="AlphaFoldDB" id="A0A4Y9S6P3"/>
<dbReference type="PANTHER" id="PTHR35936">
    <property type="entry name" value="MEMBRANE-BOUND LYTIC MUREIN TRANSGLYCOSYLASE F"/>
    <property type="match status" value="1"/>
</dbReference>